<dbReference type="SMART" id="SM00208">
    <property type="entry name" value="TNFR"/>
    <property type="match status" value="1"/>
</dbReference>
<evidence type="ECO:0000313" key="2">
    <source>
        <dbReference type="EMBL" id="ARR28830.1"/>
    </source>
</evidence>
<feature type="domain" description="TNFR-Cys" evidence="1">
    <location>
        <begin position="44"/>
        <end position="85"/>
    </location>
</feature>
<reference evidence="2" key="1">
    <citation type="journal article" date="2017" name="Vet. Pathol.">
        <title>Ranid Herpesvirus 3 and Proliferative Dermatitis in Free-Ranging Wild Common Frogs (Rana Temporaria).</title>
        <authorList>
            <person name="Origgi F.C."/>
            <person name="Schmidt B.R."/>
            <person name="Lohmann P."/>
            <person name="Otten P."/>
            <person name="Akdesir E."/>
            <person name="Gaschen V."/>
            <person name="Aguilar-Bultet L."/>
            <person name="Wahli T."/>
            <person name="Sattler U."/>
            <person name="Stoffel M.H."/>
        </authorList>
    </citation>
    <scope>NUCLEOTIDE SEQUENCE [LARGE SCALE GENOMIC DNA]</scope>
    <source>
        <strain evidence="2">FO1_2015</strain>
    </source>
</reference>
<dbReference type="Proteomes" id="UP000203507">
    <property type="component" value="Segment"/>
</dbReference>
<dbReference type="PROSITE" id="PS50050">
    <property type="entry name" value="TNFR_NGFR_2"/>
    <property type="match status" value="1"/>
</dbReference>
<dbReference type="GeneID" id="32878164"/>
<organism evidence="2">
    <name type="scientific">Ranid herpesvirus 3</name>
    <dbReference type="NCBI Taxonomy" id="1987509"/>
    <lineage>
        <taxon>Viruses</taxon>
        <taxon>Duplodnaviria</taxon>
        <taxon>Heunggongvirae</taxon>
        <taxon>Peploviricota</taxon>
        <taxon>Herviviricetes</taxon>
        <taxon>Herpesvirales</taxon>
        <taxon>Alloherpesviridae</taxon>
        <taxon>Batravirus</taxon>
        <taxon>Batravirus ranidallo3</taxon>
    </lineage>
</organism>
<dbReference type="PANTHER" id="PTHR47139">
    <property type="entry name" value="TUMOR NECROSIS FACTOR RECEPTOR SUPERFAMILY MEMBER 9"/>
    <property type="match status" value="1"/>
</dbReference>
<accession>A0A1X9T554</accession>
<dbReference type="InterPro" id="IPR001368">
    <property type="entry name" value="TNFR/NGFR_Cys_rich_reg"/>
</dbReference>
<dbReference type="PANTHER" id="PTHR47139:SF1">
    <property type="entry name" value="TUMOR NECROSIS FACTOR RECEPTOR SUPERFAMILY MEMBER 9"/>
    <property type="match status" value="1"/>
</dbReference>
<dbReference type="GO" id="GO:0038023">
    <property type="term" value="F:signaling receptor activity"/>
    <property type="evidence" value="ECO:0007669"/>
    <property type="project" value="TreeGrafter"/>
</dbReference>
<dbReference type="GO" id="GO:0042127">
    <property type="term" value="P:regulation of cell population proliferation"/>
    <property type="evidence" value="ECO:0007669"/>
    <property type="project" value="TreeGrafter"/>
</dbReference>
<evidence type="ECO:0000313" key="3">
    <source>
        <dbReference type="Proteomes" id="UP000203507"/>
    </source>
</evidence>
<dbReference type="RefSeq" id="YP_009362339.1">
    <property type="nucleotide sequence ID" value="NC_034618.1"/>
</dbReference>
<keyword evidence="3" id="KW-1185">Reference proteome</keyword>
<sequence>MEVLRAVGILLILARSFFTGSSQVHSTDCHSGQYFDANTGVCYNCLPGSYNDEAHTPALSCKICSTCKNGFDVKLACTSSSDTKCTCEFPKKIYGDFCALTNVRLPSMNQAF</sequence>
<evidence type="ECO:0000259" key="1">
    <source>
        <dbReference type="PROSITE" id="PS50050"/>
    </source>
</evidence>
<dbReference type="EMBL" id="KX832224">
    <property type="protein sequence ID" value="ARR28830.1"/>
    <property type="molecule type" value="Genomic_DNA"/>
</dbReference>
<proteinExistence type="predicted"/>
<dbReference type="OrthoDB" id="40498at10239"/>
<dbReference type="KEGG" id="vg:32878164"/>
<name>A0A1X9T554_9VIRU</name>
<dbReference type="Gene3D" id="2.10.50.10">
    <property type="entry name" value="Tumor Necrosis Factor Receptor, subunit A, domain 2"/>
    <property type="match status" value="1"/>
</dbReference>
<dbReference type="Pfam" id="PF00020">
    <property type="entry name" value="TNFR_c6"/>
    <property type="match status" value="1"/>
</dbReference>
<protein>
    <recommendedName>
        <fullName evidence="1">TNFR-Cys domain-containing protein</fullName>
    </recommendedName>
</protein>